<dbReference type="RefSeq" id="XP_011647216.1">
    <property type="nucleotide sequence ID" value="XM_011648914.2"/>
</dbReference>
<dbReference type="OrthoDB" id="7570424at2759"/>
<accession>A0A6I9WWW8</accession>
<dbReference type="AlphaFoldDB" id="A0A6I9WWW8"/>
<proteinExistence type="predicted"/>
<name>A0A6I9WWW8_9HYME</name>
<protein>
    <submittedName>
        <fullName evidence="2">Uncharacterized protein LOC105433541</fullName>
    </submittedName>
</protein>
<dbReference type="KEGG" id="pbar:105433541"/>
<sequence>MNIGPYLSRPDSEDCKCDVHGLKVKKVRYKQLVDKKCRLPDDDLIKVNHERTNLTSFMLDNDCDVEEIMKSVYQTDYKKKGWLVTRYKLLMAAMDSPIGLSIMPTIDLKDAYKDLTRFRYLTIENLKTQPFKTINILNDKQGKHK</sequence>
<evidence type="ECO:0000313" key="1">
    <source>
        <dbReference type="Proteomes" id="UP000504615"/>
    </source>
</evidence>
<gene>
    <name evidence="2" type="primary">LOC105433541</name>
</gene>
<dbReference type="Proteomes" id="UP000504615">
    <property type="component" value="Unplaced"/>
</dbReference>
<organism evidence="1 2">
    <name type="scientific">Pogonomyrmex barbatus</name>
    <name type="common">red harvester ant</name>
    <dbReference type="NCBI Taxonomy" id="144034"/>
    <lineage>
        <taxon>Eukaryota</taxon>
        <taxon>Metazoa</taxon>
        <taxon>Ecdysozoa</taxon>
        <taxon>Arthropoda</taxon>
        <taxon>Hexapoda</taxon>
        <taxon>Insecta</taxon>
        <taxon>Pterygota</taxon>
        <taxon>Neoptera</taxon>
        <taxon>Endopterygota</taxon>
        <taxon>Hymenoptera</taxon>
        <taxon>Apocrita</taxon>
        <taxon>Aculeata</taxon>
        <taxon>Formicoidea</taxon>
        <taxon>Formicidae</taxon>
        <taxon>Myrmicinae</taxon>
        <taxon>Pogonomyrmex</taxon>
    </lineage>
</organism>
<keyword evidence="1" id="KW-1185">Reference proteome</keyword>
<dbReference type="GeneID" id="105433541"/>
<reference evidence="2" key="1">
    <citation type="submission" date="2025-08" db="UniProtKB">
        <authorList>
            <consortium name="RefSeq"/>
        </authorList>
    </citation>
    <scope>IDENTIFICATION</scope>
</reference>
<evidence type="ECO:0000313" key="2">
    <source>
        <dbReference type="RefSeq" id="XP_011647216.1"/>
    </source>
</evidence>